<dbReference type="InterPro" id="IPR009249">
    <property type="entry name" value="Ferredoxin-dep_bilin_Rdtase"/>
</dbReference>
<dbReference type="Proteomes" id="UP000249794">
    <property type="component" value="Unassembled WGS sequence"/>
</dbReference>
<dbReference type="GO" id="GO:0010024">
    <property type="term" value="P:phytochromobilin biosynthetic process"/>
    <property type="evidence" value="ECO:0007669"/>
    <property type="project" value="InterPro"/>
</dbReference>
<dbReference type="Gene3D" id="3.40.1500.20">
    <property type="match status" value="1"/>
</dbReference>
<evidence type="ECO:0000313" key="4">
    <source>
        <dbReference type="Proteomes" id="UP000249794"/>
    </source>
</evidence>
<gene>
    <name evidence="3" type="ORF">DCF15_12285</name>
</gene>
<dbReference type="AlphaFoldDB" id="A0A2W4Z4R5"/>
<sequence length="244" mass="28527">MYRPFLKHLETSLAQRFALTKRPIPQGLECNISERGRHPATIQSWCYECSELRKARYTYIDAGTSAQIFNSVIYPNYQYELPLLGIDFLSFGAVKNLIVMDFQPLFQDQAYKEKYITPLKALHDKYPDLAQNLEMKFYDANQYFSQYLLFAKTDPDTVKTRVLDAFKDYLQLYWQMLDAATPDNRQTSLDRVAKAQHDYDQYSAERDPASGLFGSYFGHEWSERFLFEFLFEDAVPLAVSARKS</sequence>
<comment type="similarity">
    <text evidence="1">Belongs to the HY2 family.</text>
</comment>
<dbReference type="PANTHER" id="PTHR34557">
    <property type="entry name" value="PHYTOCHROMOBILIN:FERREDOXIN OXIDOREDUCTASE, CHLOROPLASTIC"/>
    <property type="match status" value="1"/>
</dbReference>
<dbReference type="GO" id="GO:0016636">
    <property type="term" value="F:oxidoreductase activity, acting on the CH-CH group of donors, iron-sulfur protein as acceptor"/>
    <property type="evidence" value="ECO:0007669"/>
    <property type="project" value="InterPro"/>
</dbReference>
<organism evidence="3 4">
    <name type="scientific">Phormidesmis priestleyi</name>
    <dbReference type="NCBI Taxonomy" id="268141"/>
    <lineage>
        <taxon>Bacteria</taxon>
        <taxon>Bacillati</taxon>
        <taxon>Cyanobacteriota</taxon>
        <taxon>Cyanophyceae</taxon>
        <taxon>Leptolyngbyales</taxon>
        <taxon>Leptolyngbyaceae</taxon>
        <taxon>Phormidesmis</taxon>
    </lineage>
</organism>
<dbReference type="Pfam" id="PF05996">
    <property type="entry name" value="Fe_bilin_red"/>
    <property type="match status" value="1"/>
</dbReference>
<protein>
    <submittedName>
        <fullName evidence="3">15,16-dihydrobiliverdin:ferredoxin oxidoreductase</fullName>
    </submittedName>
</protein>
<dbReference type="EMBL" id="QBMP01000123">
    <property type="protein sequence ID" value="PZO53871.1"/>
    <property type="molecule type" value="Genomic_DNA"/>
</dbReference>
<reference evidence="3 4" key="2">
    <citation type="submission" date="2018-06" db="EMBL/GenBank/DDBJ databases">
        <title>Metagenomic assembly of (sub)arctic Cyanobacteria and their associated microbiome from non-axenic cultures.</title>
        <authorList>
            <person name="Baurain D."/>
        </authorList>
    </citation>
    <scope>NUCLEOTIDE SEQUENCE [LARGE SCALE GENOMIC DNA]</scope>
    <source>
        <strain evidence="3">ULC027bin1</strain>
    </source>
</reference>
<evidence type="ECO:0000256" key="2">
    <source>
        <dbReference type="ARBA" id="ARBA00023002"/>
    </source>
</evidence>
<keyword evidence="2" id="KW-0560">Oxidoreductase</keyword>
<dbReference type="GO" id="GO:0050897">
    <property type="term" value="F:cobalt ion binding"/>
    <property type="evidence" value="ECO:0007669"/>
    <property type="project" value="InterPro"/>
</dbReference>
<name>A0A2W4Z4R5_9CYAN</name>
<accession>A0A2W4Z4R5</accession>
<comment type="caution">
    <text evidence="3">The sequence shown here is derived from an EMBL/GenBank/DDBJ whole genome shotgun (WGS) entry which is preliminary data.</text>
</comment>
<evidence type="ECO:0000256" key="1">
    <source>
        <dbReference type="ARBA" id="ARBA00006908"/>
    </source>
</evidence>
<proteinExistence type="inferred from homology"/>
<dbReference type="NCBIfam" id="NF009720">
    <property type="entry name" value="PRK13247.1"/>
    <property type="match status" value="1"/>
</dbReference>
<reference evidence="4" key="1">
    <citation type="submission" date="2018-04" db="EMBL/GenBank/DDBJ databases">
        <authorList>
            <person name="Cornet L."/>
        </authorList>
    </citation>
    <scope>NUCLEOTIDE SEQUENCE [LARGE SCALE GENOMIC DNA]</scope>
</reference>
<evidence type="ECO:0000313" key="3">
    <source>
        <dbReference type="EMBL" id="PZO53871.1"/>
    </source>
</evidence>
<dbReference type="PANTHER" id="PTHR34557:SF1">
    <property type="entry name" value="PHYTOCHROMOBILIN:FERREDOXIN OXIDOREDUCTASE, CHLOROPLASTIC"/>
    <property type="match status" value="1"/>
</dbReference>